<reference evidence="1" key="1">
    <citation type="submission" date="2019-02" db="EMBL/GenBank/DDBJ databases">
        <authorList>
            <person name="Gruber-Vodicka R. H."/>
            <person name="Seah K. B. B."/>
        </authorList>
    </citation>
    <scope>NUCLEOTIDE SEQUENCE</scope>
    <source>
        <strain evidence="1">BECK_BY7</strain>
    </source>
</reference>
<accession>A0A450X6W1</accession>
<dbReference type="AlphaFoldDB" id="A0A450X6W1"/>
<dbReference type="EMBL" id="CAADFN010000203">
    <property type="protein sequence ID" value="VFK24941.1"/>
    <property type="molecule type" value="Genomic_DNA"/>
</dbReference>
<organism evidence="1">
    <name type="scientific">Candidatus Kentrum sp. LFY</name>
    <dbReference type="NCBI Taxonomy" id="2126342"/>
    <lineage>
        <taxon>Bacteria</taxon>
        <taxon>Pseudomonadati</taxon>
        <taxon>Pseudomonadota</taxon>
        <taxon>Gammaproteobacteria</taxon>
        <taxon>Candidatus Kentrum</taxon>
    </lineage>
</organism>
<name>A0A450X6W1_9GAMM</name>
<gene>
    <name evidence="1" type="ORF">BECKLFY1418C_GA0070996_12032</name>
</gene>
<proteinExistence type="predicted"/>
<protein>
    <submittedName>
        <fullName evidence="1">Uncharacterized protein</fullName>
    </submittedName>
</protein>
<evidence type="ECO:0000313" key="1">
    <source>
        <dbReference type="EMBL" id="VFK24941.1"/>
    </source>
</evidence>
<sequence length="74" mass="8215">MHGSEGGVGRKPIPTPINYSWIINCSRHAGNLIGIFMLSKTAAGRRCFQRIIDDRKANQHPTIMPKHLCANVNC</sequence>